<organism evidence="1 2">
    <name type="scientific">Candidatus Enterococcus lowellii</name>
    <dbReference type="NCBI Taxonomy" id="2230877"/>
    <lineage>
        <taxon>Bacteria</taxon>
        <taxon>Bacillati</taxon>
        <taxon>Bacillota</taxon>
        <taxon>Bacilli</taxon>
        <taxon>Lactobacillales</taxon>
        <taxon>Enterococcaceae</taxon>
        <taxon>Enterococcus</taxon>
    </lineage>
</organism>
<reference evidence="1 2" key="1">
    <citation type="submission" date="2021-03" db="EMBL/GenBank/DDBJ databases">
        <authorList>
            <person name="Gilmore M.S."/>
            <person name="Schwartzman J."/>
            <person name="Van Tyne D."/>
            <person name="Martin M."/>
            <person name="Earl A.M."/>
            <person name="Manson A.L."/>
            <person name="Straub T."/>
            <person name="Salamzade R."/>
            <person name="Saavedra J."/>
            <person name="Lebreton F."/>
            <person name="Prichula J."/>
            <person name="Schaufler K."/>
            <person name="Gaca A."/>
            <person name="Sgardioli B."/>
            <person name="Wagenaar J."/>
            <person name="Strong T."/>
        </authorList>
    </citation>
    <scope>NUCLEOTIDE SEQUENCE [LARGE SCALE GENOMIC DNA]</scope>
    <source>
        <strain evidence="1 2">DIV2402</strain>
    </source>
</reference>
<evidence type="ECO:0000313" key="1">
    <source>
        <dbReference type="EMBL" id="WYJ78009.1"/>
    </source>
</evidence>
<dbReference type="Proteomes" id="UP000664701">
    <property type="component" value="Chromosome"/>
</dbReference>
<dbReference type="SUPFAM" id="SSF52540">
    <property type="entry name" value="P-loop containing nucleoside triphosphate hydrolases"/>
    <property type="match status" value="1"/>
</dbReference>
<name>A0ABZ2SV92_9ENTE</name>
<dbReference type="InterPro" id="IPR027417">
    <property type="entry name" value="P-loop_NTPase"/>
</dbReference>
<sequence length="161" mass="18882">MEQLIPLNQLKSGFYLITRDDCKQDMFQTTAVQPQEVGNITNDLQVLPFLSLKDNLLLGVKRRMKLKLRFYLLYMELSPDVFTQSIDELSSLDKLKLQLIRQLLQQKKVLFLTHCCESLSIQEIQWFLPFCQELAHSQQLKILLFSSDKQLTTTPYIDKIL</sequence>
<accession>A0ABZ2SV92</accession>
<gene>
    <name evidence="1" type="ORF">DOK78_002665</name>
</gene>
<dbReference type="RefSeq" id="WP_207941815.1">
    <property type="nucleotide sequence ID" value="NZ_CP147251.1"/>
</dbReference>
<dbReference type="EMBL" id="CP147251">
    <property type="protein sequence ID" value="WYJ78009.1"/>
    <property type="molecule type" value="Genomic_DNA"/>
</dbReference>
<dbReference type="Gene3D" id="3.40.50.300">
    <property type="entry name" value="P-loop containing nucleotide triphosphate hydrolases"/>
    <property type="match status" value="1"/>
</dbReference>
<protein>
    <submittedName>
        <fullName evidence="1">Uncharacterized protein</fullName>
    </submittedName>
</protein>
<reference evidence="1 2" key="2">
    <citation type="submission" date="2024-03" db="EMBL/GenBank/DDBJ databases">
        <title>The Genome Sequence of Enterococcus sp. DIV2402.</title>
        <authorList>
            <consortium name="The Broad Institute Genomics Platform"/>
            <consortium name="The Broad Institute Microbial Omics Core"/>
            <consortium name="The Broad Institute Genomic Center for Infectious Diseases"/>
            <person name="Earl A."/>
            <person name="Manson A."/>
            <person name="Gilmore M."/>
            <person name="Schwartman J."/>
            <person name="Shea T."/>
            <person name="Abouelleil A."/>
            <person name="Cao P."/>
            <person name="Chapman S."/>
            <person name="Cusick C."/>
            <person name="Young S."/>
            <person name="Neafsey D."/>
            <person name="Nusbaum C."/>
            <person name="Birren B."/>
        </authorList>
    </citation>
    <scope>NUCLEOTIDE SEQUENCE [LARGE SCALE GENOMIC DNA]</scope>
    <source>
        <strain evidence="1 2">DIV2402</strain>
    </source>
</reference>
<keyword evidence="2" id="KW-1185">Reference proteome</keyword>
<evidence type="ECO:0000313" key="2">
    <source>
        <dbReference type="Proteomes" id="UP000664701"/>
    </source>
</evidence>
<proteinExistence type="predicted"/>